<name>A0A8X8D3F9_POPTO</name>
<dbReference type="InterPro" id="IPR053325">
    <property type="entry name" value="H3-Acetyl_Activator"/>
</dbReference>
<feature type="region of interest" description="Disordered" evidence="1">
    <location>
        <begin position="66"/>
        <end position="95"/>
    </location>
</feature>
<evidence type="ECO:0000256" key="1">
    <source>
        <dbReference type="SAM" id="MobiDB-lite"/>
    </source>
</evidence>
<dbReference type="AlphaFoldDB" id="A0A8X8D3F9"/>
<evidence type="ECO:0000313" key="3">
    <source>
        <dbReference type="Proteomes" id="UP000886885"/>
    </source>
</evidence>
<dbReference type="PANTHER" id="PTHR35706">
    <property type="entry name" value="F14O23.11 PROTEIN"/>
    <property type="match status" value="1"/>
</dbReference>
<sequence length="501" mass="56894">MQKQLQISLFKLLLTHPFEHSPKPTNTLSHKYLTLISSQLVPSSVESPNPKFLHAPISNLHTFTRPFRRSLRNRSPTGHTRRRHSTESGSGSVPELDVNKEVDMINLKFAEAREEIEMAMESKETVYFDEEAECARAAVKEVMDMFEGLLGKLQESKKAALQRSMGLKMEQLKAELQQMKGFVNGRLDFFLWPDYLRSTARVILFALSLPLCTRCLLLEGKEWRPQFLEVSNAIVVLTKDFALVHELSTCKMRSWNGSPHKHLIRRSHAVKPQGGLAILKSVEDTSNLSGFANWFSKMAVWYPERKGHRLSCGEHGIDCLVHLFPPSGTIILGSPPMAEVPMQMHDQCGLPSSFLFRIALVHIDSSEKKQKGKLIELIMDLFISLFPSHQGTSMLSTFETWKRGVDQVKNSEMGDTNLLPVEAREGKGKHGLFLSVCFYLHNKPYIKKYAWGPSERSSYSTTRNRSLNPSCQRANVGLKNSSNSMEGRISRLHFTEIQEHE</sequence>
<gene>
    <name evidence="2" type="ORF">POTOM_019748</name>
</gene>
<dbReference type="OrthoDB" id="273230at2759"/>
<evidence type="ECO:0000313" key="2">
    <source>
        <dbReference type="EMBL" id="KAG6776242.1"/>
    </source>
</evidence>
<proteinExistence type="predicted"/>
<dbReference type="PANTHER" id="PTHR35706:SF1">
    <property type="entry name" value="EMBRYOGENESIS-LIKE PROTEIN"/>
    <property type="match status" value="1"/>
</dbReference>
<reference evidence="2" key="1">
    <citation type="journal article" date="2020" name="bioRxiv">
        <title>Hybrid origin of Populus tomentosa Carr. identified through genome sequencing and phylogenomic analysis.</title>
        <authorList>
            <person name="An X."/>
            <person name="Gao K."/>
            <person name="Chen Z."/>
            <person name="Li J."/>
            <person name="Yang X."/>
            <person name="Yang X."/>
            <person name="Zhou J."/>
            <person name="Guo T."/>
            <person name="Zhao T."/>
            <person name="Huang S."/>
            <person name="Miao D."/>
            <person name="Khan W.U."/>
            <person name="Rao P."/>
            <person name="Ye M."/>
            <person name="Lei B."/>
            <person name="Liao W."/>
            <person name="Wang J."/>
            <person name="Ji L."/>
            <person name="Li Y."/>
            <person name="Guo B."/>
            <person name="Mustafa N.S."/>
            <person name="Li S."/>
            <person name="Yun Q."/>
            <person name="Keller S.R."/>
            <person name="Mao J."/>
            <person name="Zhang R."/>
            <person name="Strauss S.H."/>
        </authorList>
    </citation>
    <scope>NUCLEOTIDE SEQUENCE</scope>
    <source>
        <strain evidence="2">GM15</strain>
        <tissue evidence="2">Leaf</tissue>
    </source>
</reference>
<dbReference type="EMBL" id="JAAWWB010000009">
    <property type="protein sequence ID" value="KAG6776242.1"/>
    <property type="molecule type" value="Genomic_DNA"/>
</dbReference>
<comment type="caution">
    <text evidence="2">The sequence shown here is derived from an EMBL/GenBank/DDBJ whole genome shotgun (WGS) entry which is preliminary data.</text>
</comment>
<dbReference type="Proteomes" id="UP000886885">
    <property type="component" value="Chromosome 5A"/>
</dbReference>
<accession>A0A8X8D3F9</accession>
<organism evidence="2 3">
    <name type="scientific">Populus tomentosa</name>
    <name type="common">Chinese white poplar</name>
    <dbReference type="NCBI Taxonomy" id="118781"/>
    <lineage>
        <taxon>Eukaryota</taxon>
        <taxon>Viridiplantae</taxon>
        <taxon>Streptophyta</taxon>
        <taxon>Embryophyta</taxon>
        <taxon>Tracheophyta</taxon>
        <taxon>Spermatophyta</taxon>
        <taxon>Magnoliopsida</taxon>
        <taxon>eudicotyledons</taxon>
        <taxon>Gunneridae</taxon>
        <taxon>Pentapetalae</taxon>
        <taxon>rosids</taxon>
        <taxon>fabids</taxon>
        <taxon>Malpighiales</taxon>
        <taxon>Salicaceae</taxon>
        <taxon>Saliceae</taxon>
        <taxon>Populus</taxon>
    </lineage>
</organism>
<keyword evidence="3" id="KW-1185">Reference proteome</keyword>
<protein>
    <submittedName>
        <fullName evidence="2">Uncharacterized protein</fullName>
    </submittedName>
</protein>